<feature type="region of interest" description="Disordered" evidence="3">
    <location>
        <begin position="192"/>
        <end position="218"/>
    </location>
</feature>
<dbReference type="InterPro" id="IPR027417">
    <property type="entry name" value="P-loop_NTPase"/>
</dbReference>
<evidence type="ECO:0000259" key="4">
    <source>
        <dbReference type="SMART" id="SM00382"/>
    </source>
</evidence>
<protein>
    <submittedName>
        <fullName evidence="5">ABC-type multidrug transport system ATPase subunit</fullName>
    </submittedName>
</protein>
<dbReference type="Pfam" id="PF00005">
    <property type="entry name" value="ABC_tran"/>
    <property type="match status" value="1"/>
</dbReference>
<evidence type="ECO:0000256" key="2">
    <source>
        <dbReference type="ARBA" id="ARBA00022840"/>
    </source>
</evidence>
<evidence type="ECO:0000256" key="3">
    <source>
        <dbReference type="SAM" id="MobiDB-lite"/>
    </source>
</evidence>
<keyword evidence="2" id="KW-0067">ATP-binding</keyword>
<comment type="caution">
    <text evidence="5">The sequence shown here is derived from an EMBL/GenBank/DDBJ whole genome shotgun (WGS) entry which is preliminary data.</text>
</comment>
<evidence type="ECO:0000313" key="5">
    <source>
        <dbReference type="EMBL" id="NIH80929.1"/>
    </source>
</evidence>
<reference evidence="5 6" key="1">
    <citation type="submission" date="2020-03" db="EMBL/GenBank/DDBJ databases">
        <title>Sequencing the genomes of 1000 actinobacteria strains.</title>
        <authorList>
            <person name="Klenk H.-P."/>
        </authorList>
    </citation>
    <scope>NUCLEOTIDE SEQUENCE [LARGE SCALE GENOMIC DNA]</scope>
    <source>
        <strain evidence="5 6">DSM 45668</strain>
    </source>
</reference>
<evidence type="ECO:0000256" key="1">
    <source>
        <dbReference type="ARBA" id="ARBA00022741"/>
    </source>
</evidence>
<proteinExistence type="predicted"/>
<organism evidence="5 6">
    <name type="scientific">Amycolatopsis viridis</name>
    <dbReference type="NCBI Taxonomy" id="185678"/>
    <lineage>
        <taxon>Bacteria</taxon>
        <taxon>Bacillati</taxon>
        <taxon>Actinomycetota</taxon>
        <taxon>Actinomycetes</taxon>
        <taxon>Pseudonocardiales</taxon>
        <taxon>Pseudonocardiaceae</taxon>
        <taxon>Amycolatopsis</taxon>
    </lineage>
</organism>
<dbReference type="InterPro" id="IPR003593">
    <property type="entry name" value="AAA+_ATPase"/>
</dbReference>
<dbReference type="Gene3D" id="3.40.50.300">
    <property type="entry name" value="P-loop containing nucleotide triphosphate hydrolases"/>
    <property type="match status" value="1"/>
</dbReference>
<keyword evidence="1" id="KW-0547">Nucleotide-binding</keyword>
<dbReference type="SUPFAM" id="SSF52540">
    <property type="entry name" value="P-loop containing nucleoside triphosphate hydrolases"/>
    <property type="match status" value="1"/>
</dbReference>
<keyword evidence="6" id="KW-1185">Reference proteome</keyword>
<sequence length="218" mass="22970">MHADRVTVEGPHGTVLRPTSLTITEGELAFVHGEPGAGVTAFGLALTGRMRPTTGLVTLDGKADAARLRAAGAVVDAPEITAPEDSLPVRMVIAEELSIGKLPAGKDDVARWLAEHDLAGRAGARFEHLSADERLRLLTALAAARPGIRLLVLDTPDRHTSDVASWTGLARTYAERGFAVVVLTATTPPEVLPAPPARLGRTEQPEPELVQLAQGDPQ</sequence>
<accession>A0ABX0SVD2</accession>
<name>A0ABX0SVD2_9PSEU</name>
<dbReference type="Proteomes" id="UP000754495">
    <property type="component" value="Unassembled WGS sequence"/>
</dbReference>
<feature type="domain" description="AAA+ ATPase" evidence="4">
    <location>
        <begin position="25"/>
        <end position="209"/>
    </location>
</feature>
<evidence type="ECO:0000313" key="6">
    <source>
        <dbReference type="Proteomes" id="UP000754495"/>
    </source>
</evidence>
<dbReference type="EMBL" id="JAANOU010000001">
    <property type="protein sequence ID" value="NIH80929.1"/>
    <property type="molecule type" value="Genomic_DNA"/>
</dbReference>
<gene>
    <name evidence="5" type="ORF">FHX46_003459</name>
</gene>
<dbReference type="SMART" id="SM00382">
    <property type="entry name" value="AAA"/>
    <property type="match status" value="1"/>
</dbReference>
<dbReference type="InterPro" id="IPR003439">
    <property type="entry name" value="ABC_transporter-like_ATP-bd"/>
</dbReference>